<dbReference type="OrthoDB" id="730489at2759"/>
<dbReference type="PROSITE" id="PS00018">
    <property type="entry name" value="EF_HAND_1"/>
    <property type="match status" value="1"/>
</dbReference>
<dbReference type="Pfam" id="PF12215">
    <property type="entry name" value="Glyco_hydr_116N"/>
    <property type="match status" value="2"/>
</dbReference>
<dbReference type="InterPro" id="IPR006775">
    <property type="entry name" value="GH116_catalytic"/>
</dbReference>
<dbReference type="EnsemblPlants" id="TraesCS4B02G088800.5">
    <property type="protein sequence ID" value="TraesCS4B02G088800.5"/>
    <property type="gene ID" value="TraesCS4B02G088800"/>
</dbReference>
<sequence>MVKDVHEPRNGVSLNSSSSQSIVNSEKVCRGQIPELTWEHKLSHVRYDLPSFGLTWREVRQMAGLGLRLGRHILEETSKGRTAIIDPMKKRTARSGQGVPLGGIGAGSIGRSCKGEFQRWQLFPGACEDKPVMANQFSAFISRKDGRKYSTVLHPGKPDLPKGTNISGIGSWDWNLNGEKCTYHALYPRAWTIYDGCHSNSSMTEKDGVHGILLHHRTADGRPPVTFAIAAQEKEDIHISECPYFVMSASSDEFTAKDMWNSVKEHGSFDLLDPVKESMSSRPGTSIGAAIAASVKLAPQATQNVSFSLAWASPEVKFCSGKTYHRRYTKFYGTDVDAAASLAHDAILDHSSWEMQIEDWQHPILQDKRFPAWYPVTLFNELYYLNAGGTIWTDGLPPIQSLTAIGGKKFSLDMSNGETDDDSEMNPQTNTATDILHQMASVLERIHASLASNSAIGTTLLQGEENIGQFLYLEGIEYYMWNTYDVHFYSSFSLIMLFPKLQLSVQRDFAAAVMMHDPEKLKLLHDGKLAARKVLGAVPHDLGLYDPWIKVNAYTLHNTDRWKDLNPKFVLQVYRDVVATGDKSFARAVWPSVYMAMAYMEQFDKDKDGMIENEDFPDQTYDVWSMAGVSAYCGGLWVAALQAASALAHEVGDRASEKLFWNKYEKAKSVYDKKLWNGSYFNYDDAGTKASTSIHADQLAGQWYAKACGLSSIVDKDKSQSALEKIYTFNVMKFKDGNRGAINGMWPDGTLDMSTMQSREIWPGVTYALAASMIQEGMVEEGFKTAEGVYHAAWSPEGLG</sequence>
<dbReference type="InterPro" id="IPR052566">
    <property type="entry name" value="Non-lysos_glucosylceramidase"/>
</dbReference>
<dbReference type="SMR" id="A0A3B6ILF2"/>
<evidence type="ECO:0000259" key="1">
    <source>
        <dbReference type="Pfam" id="PF04685"/>
    </source>
</evidence>
<dbReference type="PANTHER" id="PTHR12654:SF31">
    <property type="entry name" value="NON-LYSOSOMAL GLUCOSYLCERAMIDASE"/>
    <property type="match status" value="1"/>
</dbReference>
<dbReference type="Pfam" id="PF04685">
    <property type="entry name" value="DUF608"/>
    <property type="match status" value="1"/>
</dbReference>
<protein>
    <submittedName>
        <fullName evidence="3">Non-lysosomal glucosylceramidase</fullName>
    </submittedName>
</protein>
<evidence type="ECO:0000259" key="2">
    <source>
        <dbReference type="Pfam" id="PF12215"/>
    </source>
</evidence>
<dbReference type="InterPro" id="IPR024462">
    <property type="entry name" value="GH116_N"/>
</dbReference>
<reference evidence="3" key="2">
    <citation type="submission" date="2018-10" db="UniProtKB">
        <authorList>
            <consortium name="EnsemblPlants"/>
        </authorList>
    </citation>
    <scope>IDENTIFICATION</scope>
</reference>
<feature type="domain" description="Glycosyl-hydrolase family 116 N-terminal" evidence="2">
    <location>
        <begin position="98"/>
        <end position="195"/>
    </location>
</feature>
<feature type="domain" description="Glycosyl-hydrolase family 116 catalytic region" evidence="1">
    <location>
        <begin position="468"/>
        <end position="797"/>
    </location>
</feature>
<organism evidence="3">
    <name type="scientific">Triticum aestivum</name>
    <name type="common">Wheat</name>
    <dbReference type="NCBI Taxonomy" id="4565"/>
    <lineage>
        <taxon>Eukaryota</taxon>
        <taxon>Viridiplantae</taxon>
        <taxon>Streptophyta</taxon>
        <taxon>Embryophyta</taxon>
        <taxon>Tracheophyta</taxon>
        <taxon>Spermatophyta</taxon>
        <taxon>Magnoliopsida</taxon>
        <taxon>Liliopsida</taxon>
        <taxon>Poales</taxon>
        <taxon>Poaceae</taxon>
        <taxon>BOP clade</taxon>
        <taxon>Pooideae</taxon>
        <taxon>Triticodae</taxon>
        <taxon>Triticeae</taxon>
        <taxon>Triticinae</taxon>
        <taxon>Triticum</taxon>
    </lineage>
</organism>
<evidence type="ECO:0000313" key="4">
    <source>
        <dbReference type="Proteomes" id="UP000019116"/>
    </source>
</evidence>
<proteinExistence type="predicted"/>
<dbReference type="SUPFAM" id="SSF48208">
    <property type="entry name" value="Six-hairpin glycosidases"/>
    <property type="match status" value="1"/>
</dbReference>
<name>A0A3B6ILF2_WHEAT</name>
<dbReference type="PANTHER" id="PTHR12654">
    <property type="entry name" value="BILE ACID BETA-GLUCOSIDASE-RELATED"/>
    <property type="match status" value="1"/>
</dbReference>
<dbReference type="InterPro" id="IPR012341">
    <property type="entry name" value="6hp_glycosidase-like_sf"/>
</dbReference>
<reference evidence="3" key="1">
    <citation type="submission" date="2018-08" db="EMBL/GenBank/DDBJ databases">
        <authorList>
            <person name="Rossello M."/>
        </authorList>
    </citation>
    <scope>NUCLEOTIDE SEQUENCE [LARGE SCALE GENOMIC DNA]</scope>
    <source>
        <strain evidence="3">cv. Chinese Spring</strain>
    </source>
</reference>
<dbReference type="FunFam" id="1.50.10.10:FF:000006">
    <property type="entry name" value="Non-lysosomal glucosylceramidase"/>
    <property type="match status" value="1"/>
</dbReference>
<keyword evidence="4" id="KW-1185">Reference proteome</keyword>
<dbReference type="GO" id="GO:0004553">
    <property type="term" value="F:hydrolase activity, hydrolyzing O-glycosyl compounds"/>
    <property type="evidence" value="ECO:0007669"/>
    <property type="project" value="InterPro"/>
</dbReference>
<feature type="domain" description="Glycosyl-hydrolase family 116 N-terminal" evidence="2">
    <location>
        <begin position="196"/>
        <end position="353"/>
    </location>
</feature>
<accession>A0A3B6ILF2</accession>
<dbReference type="InterPro" id="IPR008928">
    <property type="entry name" value="6-hairpin_glycosidase_sf"/>
</dbReference>
<gene>
    <name evidence="3" type="primary">LOC123091221</name>
</gene>
<dbReference type="InterPro" id="IPR018247">
    <property type="entry name" value="EF_Hand_1_Ca_BS"/>
</dbReference>
<dbReference type="Gramene" id="TraesCS4B02G088800.5">
    <property type="protein sequence ID" value="TraesCS4B02G088800.5"/>
    <property type="gene ID" value="TraesCS4B02G088800"/>
</dbReference>
<dbReference type="AlphaFoldDB" id="A0A3B6ILF2"/>
<dbReference type="Proteomes" id="UP000019116">
    <property type="component" value="Chromosome 4B"/>
</dbReference>
<evidence type="ECO:0000313" key="3">
    <source>
        <dbReference type="EnsemblPlants" id="TraesCS4B02G088800.5"/>
    </source>
</evidence>
<dbReference type="GO" id="GO:0005975">
    <property type="term" value="P:carbohydrate metabolic process"/>
    <property type="evidence" value="ECO:0007669"/>
    <property type="project" value="InterPro"/>
</dbReference>
<dbReference type="Gene3D" id="1.50.10.10">
    <property type="match status" value="1"/>
</dbReference>